<keyword evidence="1" id="KW-0472">Membrane</keyword>
<accession>A0A6S6UF37</accession>
<reference evidence="3" key="1">
    <citation type="submission" date="2020-01" db="EMBL/GenBank/DDBJ databases">
        <authorList>
            <person name="Meier V. D."/>
            <person name="Meier V D."/>
        </authorList>
    </citation>
    <scope>NUCLEOTIDE SEQUENCE</scope>
    <source>
        <strain evidence="3">HLG_WM_MAG_10</strain>
    </source>
</reference>
<feature type="transmembrane region" description="Helical" evidence="1">
    <location>
        <begin position="90"/>
        <end position="111"/>
    </location>
</feature>
<keyword evidence="1" id="KW-0812">Transmembrane</keyword>
<evidence type="ECO:0000313" key="3">
    <source>
        <dbReference type="EMBL" id="CAA6828254.1"/>
    </source>
</evidence>
<evidence type="ECO:0000256" key="1">
    <source>
        <dbReference type="SAM" id="Phobius"/>
    </source>
</evidence>
<evidence type="ECO:0000256" key="2">
    <source>
        <dbReference type="SAM" id="SignalP"/>
    </source>
</evidence>
<feature type="transmembrane region" description="Helical" evidence="1">
    <location>
        <begin position="286"/>
        <end position="305"/>
    </location>
</feature>
<proteinExistence type="predicted"/>
<organism evidence="3">
    <name type="scientific">uncultured Aureispira sp</name>
    <dbReference type="NCBI Taxonomy" id="1331704"/>
    <lineage>
        <taxon>Bacteria</taxon>
        <taxon>Pseudomonadati</taxon>
        <taxon>Bacteroidota</taxon>
        <taxon>Saprospiria</taxon>
        <taxon>Saprospirales</taxon>
        <taxon>Saprospiraceae</taxon>
        <taxon>Aureispira</taxon>
        <taxon>environmental samples</taxon>
    </lineage>
</organism>
<feature type="transmembrane region" description="Helical" evidence="1">
    <location>
        <begin position="368"/>
        <end position="386"/>
    </location>
</feature>
<feature type="transmembrane region" description="Helical" evidence="1">
    <location>
        <begin position="187"/>
        <end position="208"/>
    </location>
</feature>
<gene>
    <name evidence="3" type="ORF">HELGO_WM22394</name>
</gene>
<keyword evidence="2" id="KW-0732">Signal</keyword>
<feature type="transmembrane region" description="Helical" evidence="1">
    <location>
        <begin position="247"/>
        <end position="266"/>
    </location>
</feature>
<sequence>MKYLFLFLFLASSFSLFADNYEPKTVTELQAQYNLLIDLRNEESISEAIFEEKTTYLGQLANEKFQVDIKGLELQQIVPAQRIDWIGSTFYVLSALLLLVILGPLLSLILRPIVQLIKKLLKQDLVKKILQAIARFIAKTWEPTAYIGLFLLLYFIPNEYVVLFTSFALGSLISYSIYHRKGKKRTVLYGNIGSWVLTILWSFIAYYYNNAFVGFLAVSSFISSIGFAFYMDSGLIMLGFKKDNTPFVLRLTLLTFLLTLLSWLIFYTNYIPVLAALKPHLRVFEVGMTSLIPLVAFLGLFYINYIYRFKKNPIKKIILEGLALIAALGVLVIALMYGIENLFWIGLLFTIWNSCDKFYWFVYKKVDFVWAGLILAALLAGAGYFIKTNLAWIMEQLQFLNL</sequence>
<dbReference type="EMBL" id="CACVAQ010000425">
    <property type="protein sequence ID" value="CAA6828254.1"/>
    <property type="molecule type" value="Genomic_DNA"/>
</dbReference>
<feature type="transmembrane region" description="Helical" evidence="1">
    <location>
        <begin position="214"/>
        <end position="240"/>
    </location>
</feature>
<feature type="chain" id="PRO_5027844247" evidence="2">
    <location>
        <begin position="19"/>
        <end position="402"/>
    </location>
</feature>
<feature type="transmembrane region" description="Helical" evidence="1">
    <location>
        <begin position="317"/>
        <end position="339"/>
    </location>
</feature>
<feature type="transmembrane region" description="Helical" evidence="1">
    <location>
        <begin position="132"/>
        <end position="154"/>
    </location>
</feature>
<dbReference type="AlphaFoldDB" id="A0A6S6UF37"/>
<name>A0A6S6UF37_9BACT</name>
<keyword evidence="1" id="KW-1133">Transmembrane helix</keyword>
<feature type="transmembrane region" description="Helical" evidence="1">
    <location>
        <begin position="160"/>
        <end position="178"/>
    </location>
</feature>
<protein>
    <submittedName>
        <fullName evidence="3">Uncharacterized protein</fullName>
    </submittedName>
</protein>
<feature type="signal peptide" evidence="2">
    <location>
        <begin position="1"/>
        <end position="18"/>
    </location>
</feature>